<reference evidence="2" key="3">
    <citation type="journal article" date="2010" name="Genome Res.">
        <title>Population genomic sequencing of Coccidioides fungi reveals recent hybridization and transposon control.</title>
        <authorList>
            <person name="Neafsey D.E."/>
            <person name="Barker B.M."/>
            <person name="Sharpton T.J."/>
            <person name="Stajich J.E."/>
            <person name="Park D.J."/>
            <person name="Whiston E."/>
            <person name="Hung C.-Y."/>
            <person name="McMahan C."/>
            <person name="White J."/>
            <person name="Sykes S."/>
            <person name="Heiman D."/>
            <person name="Young S."/>
            <person name="Zeng Q."/>
            <person name="Abouelleil A."/>
            <person name="Aftuck L."/>
            <person name="Bessette D."/>
            <person name="Brown A."/>
            <person name="FitzGerald M."/>
            <person name="Lui A."/>
            <person name="Macdonald J.P."/>
            <person name="Priest M."/>
            <person name="Orbach M.J."/>
            <person name="Galgiani J.N."/>
            <person name="Kirkland T.N."/>
            <person name="Cole G.T."/>
            <person name="Birren B.W."/>
            <person name="Henn M.R."/>
            <person name="Taylor J.W."/>
            <person name="Rounsley S.D."/>
        </authorList>
    </citation>
    <scope>NUCLEOTIDE SEQUENCE [LARGE SCALE GENOMIC DNA]</scope>
    <source>
        <strain evidence="2">RMSCC 3488</strain>
    </source>
</reference>
<proteinExistence type="predicted"/>
<dbReference type="VEuPathDB" id="FungiDB:CPAG_06519"/>
<sequence length="47" mass="5501">MAWTFTRRVPELNVRGISPPQEWLGLLFVSSLDFLSSEHRTDIKKIE</sequence>
<gene>
    <name evidence="1" type="ORF">CPAG_06519</name>
</gene>
<dbReference type="EMBL" id="DS268112">
    <property type="protein sequence ID" value="KMM70207.1"/>
    <property type="molecule type" value="Genomic_DNA"/>
</dbReference>
<dbReference type="AlphaFoldDB" id="A0A0J6IEM6"/>
<protein>
    <submittedName>
        <fullName evidence="1">Uncharacterized protein</fullName>
    </submittedName>
</protein>
<evidence type="ECO:0000313" key="2">
    <source>
        <dbReference type="Proteomes" id="UP000054567"/>
    </source>
</evidence>
<accession>A0A0J6IEM6</accession>
<reference evidence="1 2" key="1">
    <citation type="submission" date="2007-06" db="EMBL/GenBank/DDBJ databases">
        <title>The Genome Sequence of Coccidioides posadasii RMSCC_3488.</title>
        <authorList>
            <consortium name="Coccidioides Genome Resources Consortium"/>
            <consortium name="The Broad Institute Genome Sequencing Platform"/>
            <person name="Henn M.R."/>
            <person name="Sykes S."/>
            <person name="Young S."/>
            <person name="Jaffe D."/>
            <person name="Berlin A."/>
            <person name="Alvarez P."/>
            <person name="Butler J."/>
            <person name="Gnerre S."/>
            <person name="Grabherr M."/>
            <person name="Mauceli E."/>
            <person name="Brockman W."/>
            <person name="Kodira C."/>
            <person name="Alvarado L."/>
            <person name="Zeng Q."/>
            <person name="Crawford M."/>
            <person name="Antoine C."/>
            <person name="Devon K."/>
            <person name="Galgiani J."/>
            <person name="Orsborn K."/>
            <person name="Lewis M.L."/>
            <person name="Nusbaum C."/>
            <person name="Galagan J."/>
            <person name="Birren B."/>
        </authorList>
    </citation>
    <scope>NUCLEOTIDE SEQUENCE [LARGE SCALE GENOMIC DNA]</scope>
    <source>
        <strain evidence="1 2">RMSCC 3488</strain>
    </source>
</reference>
<evidence type="ECO:0000313" key="1">
    <source>
        <dbReference type="EMBL" id="KMM70207.1"/>
    </source>
</evidence>
<reference evidence="2" key="2">
    <citation type="journal article" date="2009" name="Genome Res.">
        <title>Comparative genomic analyses of the human fungal pathogens Coccidioides and their relatives.</title>
        <authorList>
            <person name="Sharpton T.J."/>
            <person name="Stajich J.E."/>
            <person name="Rounsley S.D."/>
            <person name="Gardner M.J."/>
            <person name="Wortman J.R."/>
            <person name="Jordar V.S."/>
            <person name="Maiti R."/>
            <person name="Kodira C.D."/>
            <person name="Neafsey D.E."/>
            <person name="Zeng Q."/>
            <person name="Hung C.-Y."/>
            <person name="McMahan C."/>
            <person name="Muszewska A."/>
            <person name="Grynberg M."/>
            <person name="Mandel M.A."/>
            <person name="Kellner E.M."/>
            <person name="Barker B.M."/>
            <person name="Galgiani J.N."/>
            <person name="Orbach M.J."/>
            <person name="Kirkland T.N."/>
            <person name="Cole G.T."/>
            <person name="Henn M.R."/>
            <person name="Birren B.W."/>
            <person name="Taylor J.W."/>
        </authorList>
    </citation>
    <scope>NUCLEOTIDE SEQUENCE [LARGE SCALE GENOMIC DNA]</scope>
    <source>
        <strain evidence="2">RMSCC 3488</strain>
    </source>
</reference>
<dbReference type="Proteomes" id="UP000054567">
    <property type="component" value="Unassembled WGS sequence"/>
</dbReference>
<organism evidence="1 2">
    <name type="scientific">Coccidioides posadasii RMSCC 3488</name>
    <dbReference type="NCBI Taxonomy" id="454284"/>
    <lineage>
        <taxon>Eukaryota</taxon>
        <taxon>Fungi</taxon>
        <taxon>Dikarya</taxon>
        <taxon>Ascomycota</taxon>
        <taxon>Pezizomycotina</taxon>
        <taxon>Eurotiomycetes</taxon>
        <taxon>Eurotiomycetidae</taxon>
        <taxon>Onygenales</taxon>
        <taxon>Onygenaceae</taxon>
        <taxon>Coccidioides</taxon>
    </lineage>
</organism>
<name>A0A0J6IEM6_COCPO</name>